<reference evidence="5 6" key="1">
    <citation type="journal article" date="2009" name="Nature">
        <title>Evolution of pathogenicity and sexual reproduction in eight Candida genomes.</title>
        <authorList>
            <person name="Butler G."/>
            <person name="Rasmussen M.D."/>
            <person name="Lin M.F."/>
            <person name="Santos M.A."/>
            <person name="Sakthikumar S."/>
            <person name="Munro C.A."/>
            <person name="Rheinbay E."/>
            <person name="Grabherr M."/>
            <person name="Forche A."/>
            <person name="Reedy J.L."/>
            <person name="Agrafioti I."/>
            <person name="Arnaud M.B."/>
            <person name="Bates S."/>
            <person name="Brown A.J."/>
            <person name="Brunke S."/>
            <person name="Costanzo M.C."/>
            <person name="Fitzpatrick D.A."/>
            <person name="de Groot P.W."/>
            <person name="Harris D."/>
            <person name="Hoyer L.L."/>
            <person name="Hube B."/>
            <person name="Klis F.M."/>
            <person name="Kodira C."/>
            <person name="Lennard N."/>
            <person name="Logue M.E."/>
            <person name="Martin R."/>
            <person name="Neiman A.M."/>
            <person name="Nikolaou E."/>
            <person name="Quail M.A."/>
            <person name="Quinn J."/>
            <person name="Santos M.C."/>
            <person name="Schmitzberger F.F."/>
            <person name="Sherlock G."/>
            <person name="Shah P."/>
            <person name="Silverstein K.A."/>
            <person name="Skrzypek M.S."/>
            <person name="Soll D."/>
            <person name="Staggs R."/>
            <person name="Stansfield I."/>
            <person name="Stumpf M.P."/>
            <person name="Sudbery P.E."/>
            <person name="Srikantha T."/>
            <person name="Zeng Q."/>
            <person name="Berman J."/>
            <person name="Berriman M."/>
            <person name="Heitman J."/>
            <person name="Gow N.A."/>
            <person name="Lorenz M.C."/>
            <person name="Birren B.W."/>
            <person name="Kellis M."/>
            <person name="Cuomo C.A."/>
        </authorList>
    </citation>
    <scope>NUCLEOTIDE SEQUENCE [LARGE SCALE GENOMIC DNA]</scope>
    <source>
        <strain evidence="6">ATCC 6260 / CBS 566 / DSM 6381 / JCM 1539 / NBRC 10279 / NRRL Y-324</strain>
    </source>
</reference>
<protein>
    <submittedName>
        <fullName evidence="5">Uncharacterized protein</fullName>
    </submittedName>
</protein>
<organism evidence="5 6">
    <name type="scientific">Meyerozyma guilliermondii (strain ATCC 6260 / CBS 566 / DSM 6381 / JCM 1539 / NBRC 10279 / NRRL Y-324)</name>
    <name type="common">Yeast</name>
    <name type="synonym">Candida guilliermondii</name>
    <dbReference type="NCBI Taxonomy" id="294746"/>
    <lineage>
        <taxon>Eukaryota</taxon>
        <taxon>Fungi</taxon>
        <taxon>Dikarya</taxon>
        <taxon>Ascomycota</taxon>
        <taxon>Saccharomycotina</taxon>
        <taxon>Pichiomycetes</taxon>
        <taxon>Debaryomycetaceae</taxon>
        <taxon>Meyerozyma</taxon>
    </lineage>
</organism>
<dbReference type="KEGG" id="pgu:PGUG_03645"/>
<evidence type="ECO:0000256" key="2">
    <source>
        <dbReference type="ARBA" id="ARBA00022927"/>
    </source>
</evidence>
<dbReference type="GO" id="GO:0005794">
    <property type="term" value="C:Golgi apparatus"/>
    <property type="evidence" value="ECO:0007669"/>
    <property type="project" value="UniProtKB-ARBA"/>
</dbReference>
<dbReference type="RefSeq" id="XP_001484264.2">
    <property type="nucleotide sequence ID" value="XM_001484214.1"/>
</dbReference>
<dbReference type="OrthoDB" id="294853at2759"/>
<proteinExistence type="predicted"/>
<sequence>MSSIKHLEADLTSLSNECKRRNSNIRSECDVAVSILKNYSPDASVEALNDDQRRLLAAPLVSTLASNNTKLVTISISAINRLAGTTAFSTATLGPLLDGLLEASHLAMDIQLRILQCLPPLMQNYIVEIRGKLLLRLLQIGSGLTVANKPAVVINTAAATLQQLFGYIYERNEKYGLEAVPEKTDKQPHEAKIDNKITFLDDLSYEGYLIFKDLCNILNESPASFLEGIPLKPLASLEFIHTVINNQRDLFRSRPDLIFLFKDHLVPSLLHILNSPTKSFPYFVRCLRVIQCLLMYYVDKLEIESEVLLSFLNHLLLNEENIPQEWATKSFSWDKILVLETLLGLFNNFSAILTIYEKFDNSKTKKNVLLEMLNTLQVFISHNSYLVTEALEPITANHSPSDYISKKSSSYESPCWITSTKPNHPLLYFKPTPYYLIFS</sequence>
<feature type="domain" description="Mon2/Sec7/BIG1-like dimerisation and cyclophilin-binding" evidence="4">
    <location>
        <begin position="3"/>
        <end position="171"/>
    </location>
</feature>
<evidence type="ECO:0000256" key="1">
    <source>
        <dbReference type="ARBA" id="ARBA00022448"/>
    </source>
</evidence>
<dbReference type="EMBL" id="CH408158">
    <property type="protein sequence ID" value="EDK39547.2"/>
    <property type="molecule type" value="Genomic_DNA"/>
</dbReference>
<dbReference type="STRING" id="294746.A5DK44"/>
<keyword evidence="2" id="KW-0653">Protein transport</keyword>
<gene>
    <name evidence="5" type="ORF">PGUG_03645</name>
</gene>
<accession>A5DK44</accession>
<dbReference type="GO" id="GO:0015031">
    <property type="term" value="P:protein transport"/>
    <property type="evidence" value="ECO:0007669"/>
    <property type="project" value="UniProtKB-KW"/>
</dbReference>
<evidence type="ECO:0000313" key="6">
    <source>
        <dbReference type="Proteomes" id="UP000001997"/>
    </source>
</evidence>
<dbReference type="VEuPathDB" id="FungiDB:PGUG_03645"/>
<dbReference type="HOGENOM" id="CLU_624222_0_0_1"/>
<dbReference type="eggNOG" id="KOG1848">
    <property type="taxonomic scope" value="Eukaryota"/>
</dbReference>
<name>A5DK44_PICGU</name>
<evidence type="ECO:0000313" key="5">
    <source>
        <dbReference type="EMBL" id="EDK39547.2"/>
    </source>
</evidence>
<keyword evidence="1" id="KW-0813">Transport</keyword>
<dbReference type="Pfam" id="PF12783">
    <property type="entry name" value="Sec7-like_HUS"/>
    <property type="match status" value="1"/>
</dbReference>
<dbReference type="InterPro" id="IPR032691">
    <property type="entry name" value="Mon2/Sec7/BIG1-like_HUS"/>
</dbReference>
<evidence type="ECO:0000259" key="4">
    <source>
        <dbReference type="Pfam" id="PF16213"/>
    </source>
</evidence>
<keyword evidence="6" id="KW-1185">Reference proteome</keyword>
<dbReference type="InParanoid" id="A5DK44"/>
<evidence type="ECO:0000259" key="3">
    <source>
        <dbReference type="Pfam" id="PF12783"/>
    </source>
</evidence>
<dbReference type="AlphaFoldDB" id="A5DK44"/>
<dbReference type="GeneID" id="5125869"/>
<dbReference type="InterPro" id="IPR032629">
    <property type="entry name" value="DCB_dom"/>
</dbReference>
<dbReference type="Pfam" id="PF16213">
    <property type="entry name" value="DCB"/>
    <property type="match status" value="1"/>
</dbReference>
<dbReference type="Proteomes" id="UP000001997">
    <property type="component" value="Unassembled WGS sequence"/>
</dbReference>
<feature type="domain" description="Mon2/Sec7/BIG1-like HUS" evidence="3">
    <location>
        <begin position="205"/>
        <end position="368"/>
    </location>
</feature>